<dbReference type="Pfam" id="PF15392">
    <property type="entry name" value="Joubert"/>
    <property type="match status" value="1"/>
</dbReference>
<feature type="region of interest" description="Disordered" evidence="1">
    <location>
        <begin position="1005"/>
        <end position="1072"/>
    </location>
</feature>
<feature type="compositionally biased region" description="Basic and acidic residues" evidence="1">
    <location>
        <begin position="1926"/>
        <end position="1951"/>
    </location>
</feature>
<feature type="region of interest" description="Disordered" evidence="1">
    <location>
        <begin position="1436"/>
        <end position="1597"/>
    </location>
</feature>
<feature type="compositionally biased region" description="Basic and acidic residues" evidence="1">
    <location>
        <begin position="1389"/>
        <end position="1408"/>
    </location>
</feature>
<feature type="region of interest" description="Disordered" evidence="1">
    <location>
        <begin position="1735"/>
        <end position="1823"/>
    </location>
</feature>
<keyword evidence="3" id="KW-1185">Reference proteome</keyword>
<evidence type="ECO:0000313" key="2">
    <source>
        <dbReference type="EMBL" id="KAK2173341.1"/>
    </source>
</evidence>
<feature type="region of interest" description="Disordered" evidence="1">
    <location>
        <begin position="659"/>
        <end position="682"/>
    </location>
</feature>
<feature type="compositionally biased region" description="Basic and acidic residues" evidence="1">
    <location>
        <begin position="911"/>
        <end position="921"/>
    </location>
</feature>
<reference evidence="2" key="1">
    <citation type="journal article" date="2023" name="Mol. Biol. Evol.">
        <title>Third-Generation Sequencing Reveals the Adaptive Role of the Epigenome in Three Deep-Sea Polychaetes.</title>
        <authorList>
            <person name="Perez M."/>
            <person name="Aroh O."/>
            <person name="Sun Y."/>
            <person name="Lan Y."/>
            <person name="Juniper S.K."/>
            <person name="Young C.R."/>
            <person name="Angers B."/>
            <person name="Qian P.Y."/>
        </authorList>
    </citation>
    <scope>NUCLEOTIDE SEQUENCE</scope>
    <source>
        <strain evidence="2">R07B-5</strain>
    </source>
</reference>
<dbReference type="EMBL" id="JAODUO010000883">
    <property type="protein sequence ID" value="KAK2173341.1"/>
    <property type="molecule type" value="Genomic_DNA"/>
</dbReference>
<dbReference type="Proteomes" id="UP001209878">
    <property type="component" value="Unassembled WGS sequence"/>
</dbReference>
<feature type="region of interest" description="Disordered" evidence="1">
    <location>
        <begin position="2121"/>
        <end position="2158"/>
    </location>
</feature>
<feature type="compositionally biased region" description="Basic residues" evidence="1">
    <location>
        <begin position="1120"/>
        <end position="1131"/>
    </location>
</feature>
<feature type="region of interest" description="Disordered" evidence="1">
    <location>
        <begin position="2200"/>
        <end position="2228"/>
    </location>
</feature>
<sequence length="2543" mass="285901">MCGPKGDALLHSILFSLLVQGRLRSAIEFVEFLLRQNDLSSAVALCWKSWQSDVLTLPLQQALYIHNRLVRHLVQSLARIMAAYFTNSALFVFPPHAPKRIPPLHTQYFVDSRVVPLDRDHMTCTVSHDQLGDIWTTERAIQYLLLSGLLPEAVWLTHALGDWKSAFVMGVGWSYHHQVATRIYKRRKTLQLPPGLQPQSVLQDHLTSIFQLSSGDSEAGRVDDALAQSDTSQLPPTVVEGDKLDQLKHCLGDLLLAATISHVSTVPWLLESLSEQLGTLCRDFAPLVPEGLYLPAPPVYCPQPATADKTSLSQSVQTELDLRRRVSSIIRLMLLVLDSSATLLPSSRWYVTKVMDAFSKSQKAQDVDELVVDIEILQDGFLSRPSDFEGHESDPAIRVIIGCFRELCTIVWMLYVRDELSLALRHKATLLQNKLSEGDQTSADWEKLCRKALTWAEHLLPFSHYLQGETTLPSILISLVIELPLDGDSARLLAHHFYDLEHLEAEVQDKMSWVLKEWQGIFVSGKHVDGIRHQAASAHGETLSSCYQKMAQKMDRVLRQKRKLFGQYHEQVFANMAASSGYGTDSQFSQNTTPCIGSRPMESQEDYLRFLDLFYAVSFSDAVGNENERERPLLVKYSSEVQNNELNSLSNQVIGKLQRRESARSGSSVAVVSPRRPPLSPRRAAGLIQDRTAHSPRGKLTEKQHLLKQHAGGRFLERRHSTEELMGCLQRAKASTPRMAELKRRRSFNEMPPCQKEKAGDTVDGHKSDDCLAELLPQSWLLDKMEFGSGYDKLEQLLEWLNRWGGRSHVLDAHFGKKGALHDVDVKPAIRVRVQSRMIMYSLWLLENCYYPTPSPAGDSTVVTVNMLHSSELDRSTAALPPAPPVVPSGGSVDNIVVNSVVRRKKNKNKNNNEKKSKEKPTSSTVDAIADSSSSLYDAMTVTSLTCTSSRAAPRHTARRLSYDEVDVTVDVHKLSTNSEASAETLSVSSLRGSELRQTLEQTMEKLTRNSTKASTSKDKQPKTGQQSKTKAKADLNRTLPFPQDKTPPRTPKTSHSTKGDRQVAPVAKGHDSGDIAQQMQHMVRSELRKIVKAQQQGMLAMLSALNTESATEDSICSPPRHHQRAPPHRHPQAELTESDVTPIQSDDSLFLRSPPYDKPLTMSELADSESMKSPDQGGVTHALHELRLLEGDQRRPRHGTHGKENRQSRAPIGVSPHTSGTPHGAPLREWNGISQSGIASCPRSTAPEYANVPQAWSNQPPDQYSWSNTVPTMPLLHIDNSSSYRSPISALMQNGAPVGAGYFGSFGLPRLPPPPPPPLPPRCMLVPQQTQLFPMPLLHLGTDTKQFVHIENTGGVPCLIPPQEIIAYEHSRYGTNLLQQTHSAEPGMKSHDSERQTRGHGSEDSSEQRLVSTAQQTVSIGGKLLLVDVEPFASRDDRDTKKRVTRRMKKTDLANAVAQRLSETPHKKHRKKQLKSPTPEHHKSKTHQKIRSKKSRSRTPKSSRSRTPTSSRSRTPRKSRTKGSRSRTPTSSRSRTPKRGRSRTPKRGRSRTPKRGRSGTPKRGRSRTPKRGRSRTPQRHKKSPRRPAGSDDEPIKLDEGYALSRGLFDHYLNKQDDLGSAVDTNAAIQYRAATAITGQPRPEHRDVAVATDSSLTDQRPTRDTAVSPVAEGLRRYYRGETEDADWGANILAPDVFLQLQFANGESEKSAANATVEESHGFLNVVDIGGDLLEELPSPVRHGKTKMKGKQSPHRRQPTPPSPHRHIPSPASPRRDLSTRRKARTSPGRDQESPRKGFSPRSRARSQSPMKEDVRSTGPDPLTVKLFEKHPTLEEPWLEALMGAGTGQEKTKAAIRERLRNMNMQFSAIDEMSHQIEQDFRSARSTLAQGVEMSARRSPNALVLRRAHSPEHPMSEGSPRPYPPSRSREPQHDSKRETLTSDHSGHTRTEQDDLDDLSGVSSILGEIFVKGHLKAEDVGLTQDAADRLARKAVPGGRSDGKGRQRDQSVEERERLKEWMDKKRAEQSREYRRELEELRERERHPYRPGKTSPKRAASKDVPAGGSSSRRAKLQNAHQEWYHKRQQQATKLMNEMLNERPQLSTLPPDTTVVMTTGGTHQLKNRTISPASRSRPSKKKIGPRIASARKDRQISPASAGDRKYRIAEAWLEQHRNETERDGQDVMRVTVNMRPRVIDTIDLSDTDAGTRPVTAPRADTQKTEGVEEVDEDYDDRPYTDLVKVQRPEMTRQDRLGRPKPKTYTARLSQLQQRHSDTSRTDVTRESLERLYGTTRLPGSYRENERKAPRLVKTYTERLKEMKRQRRPYTKALHPRQHTYTGGAGSRIPVMRRPPSRARKTMTYAEQLQQLQPPKELYRTGENLLRYPVRRSTRPPHKTKTYAEMLQELQKPATVLWSPREIFKPHGTRGQHAAMTYSRQARVRPYADPYSELGDDDGDDDTIVSHWSVDERVKKLLYDDDELSDAATDYDISEISDLDDRVLLSNYTDLVDVDQLAEIGSFGSGSVLSFIDWDQIDHLIQDVSTDRT</sequence>
<dbReference type="PANTHER" id="PTHR14492">
    <property type="entry name" value="JBTS17"/>
    <property type="match status" value="1"/>
</dbReference>
<feature type="compositionally biased region" description="Basic residues" evidence="1">
    <location>
        <begin position="1483"/>
        <end position="1505"/>
    </location>
</feature>
<feature type="region of interest" description="Disordered" evidence="1">
    <location>
        <begin position="1383"/>
        <end position="1415"/>
    </location>
</feature>
<comment type="caution">
    <text evidence="2">The sequence shown here is derived from an EMBL/GenBank/DDBJ whole genome shotgun (WGS) entry which is preliminary data.</text>
</comment>
<feature type="region of interest" description="Disordered" evidence="1">
    <location>
        <begin position="1113"/>
        <end position="1231"/>
    </location>
</feature>
<evidence type="ECO:0000313" key="3">
    <source>
        <dbReference type="Proteomes" id="UP001209878"/>
    </source>
</evidence>
<feature type="compositionally biased region" description="Polar residues" evidence="1">
    <location>
        <begin position="1139"/>
        <end position="1148"/>
    </location>
</feature>
<feature type="compositionally biased region" description="Basic residues" evidence="1">
    <location>
        <begin position="1536"/>
        <end position="1586"/>
    </location>
</feature>
<feature type="compositionally biased region" description="Basic residues" evidence="1">
    <location>
        <begin position="1741"/>
        <end position="1767"/>
    </location>
</feature>
<feature type="compositionally biased region" description="Basic and acidic residues" evidence="1">
    <location>
        <begin position="1998"/>
        <end position="2044"/>
    </location>
</feature>
<feature type="compositionally biased region" description="Basic and acidic residues" evidence="1">
    <location>
        <begin position="1183"/>
        <end position="1195"/>
    </location>
</feature>
<accession>A0AAD9KKW8</accession>
<feature type="region of interest" description="Disordered" evidence="1">
    <location>
        <begin position="1906"/>
        <end position="1954"/>
    </location>
</feature>
<dbReference type="InterPro" id="IPR028236">
    <property type="entry name" value="CPLANE1"/>
</dbReference>
<proteinExistence type="predicted"/>
<gene>
    <name evidence="2" type="ORF">NP493_883g01030</name>
</gene>
<feature type="compositionally biased region" description="Basic residues" evidence="1">
    <location>
        <begin position="1515"/>
        <end position="1526"/>
    </location>
</feature>
<feature type="compositionally biased region" description="Low complexity" evidence="1">
    <location>
        <begin position="664"/>
        <end position="674"/>
    </location>
</feature>
<protein>
    <submittedName>
        <fullName evidence="2">Uncharacterized protein</fullName>
    </submittedName>
</protein>
<dbReference type="PANTHER" id="PTHR14492:SF4">
    <property type="entry name" value="CILIOGENESIS AND PLANAR POLARITY EFFECTOR 1"/>
    <property type="match status" value="1"/>
</dbReference>
<evidence type="ECO:0000256" key="1">
    <source>
        <dbReference type="SAM" id="MobiDB-lite"/>
    </source>
</evidence>
<feature type="region of interest" description="Disordered" evidence="1">
    <location>
        <begin position="901"/>
        <end position="927"/>
    </location>
</feature>
<name>A0AAD9KKW8_RIDPI</name>
<feature type="region of interest" description="Disordered" evidence="1">
    <location>
        <begin position="1989"/>
        <end position="2069"/>
    </location>
</feature>
<organism evidence="2 3">
    <name type="scientific">Ridgeia piscesae</name>
    <name type="common">Tubeworm</name>
    <dbReference type="NCBI Taxonomy" id="27915"/>
    <lineage>
        <taxon>Eukaryota</taxon>
        <taxon>Metazoa</taxon>
        <taxon>Spiralia</taxon>
        <taxon>Lophotrochozoa</taxon>
        <taxon>Annelida</taxon>
        <taxon>Polychaeta</taxon>
        <taxon>Sedentaria</taxon>
        <taxon>Canalipalpata</taxon>
        <taxon>Sabellida</taxon>
        <taxon>Siboglinidae</taxon>
        <taxon>Ridgeia</taxon>
    </lineage>
</organism>